<comment type="caution">
    <text evidence="8">The sequence shown here is derived from an EMBL/GenBank/DDBJ whole genome shotgun (WGS) entry which is preliminary data.</text>
</comment>
<sequence>MVFSRHQCKPIDLIHHFKLFIGTPTTLRPPSPSPPASRAMATRAERSKPAVERTHYTSQPVDIPGSFLTTPPSAPITLQRIPFADSPLPEYAGCFAVLLDNVLAPWECAKLLQLAEASVPDAEEGASPWRPALVNMGDGYEAAVTDYRNSDRIIWDSQTVVDRVWQRCLQARGEGEESMREMLSGTPEGREAKKQNRTWGGEWKFERLNERMRFLKYTKGQFFKPHCDDAYYFAADGTTFETHYTVHLYLNDSAKTSADGSGCVGGATSFLSHDLERRLDVDPKAGSVLIFQHEQLLHSGDEVRSGTKYTMRTDVLYRWVRE</sequence>
<comment type="cofactor">
    <cofactor evidence="1">
        <name>L-ascorbate</name>
        <dbReference type="ChEBI" id="CHEBI:38290"/>
    </cofactor>
</comment>
<evidence type="ECO:0000259" key="7">
    <source>
        <dbReference type="SMART" id="SM00702"/>
    </source>
</evidence>
<evidence type="ECO:0000256" key="1">
    <source>
        <dbReference type="ARBA" id="ARBA00001961"/>
    </source>
</evidence>
<dbReference type="KEGG" id="amus:LMH87_008666"/>
<accession>A0A9W8QHQ1</accession>
<dbReference type="AlphaFoldDB" id="A0A9W8QHQ1"/>
<feature type="domain" description="Prolyl 4-hydroxylase alpha subunit" evidence="7">
    <location>
        <begin position="94"/>
        <end position="316"/>
    </location>
</feature>
<evidence type="ECO:0000256" key="4">
    <source>
        <dbReference type="ARBA" id="ARBA00023002"/>
    </source>
</evidence>
<gene>
    <name evidence="8" type="ORF">LMH87_008666</name>
</gene>
<keyword evidence="9" id="KW-1185">Reference proteome</keyword>
<evidence type="ECO:0000313" key="9">
    <source>
        <dbReference type="Proteomes" id="UP001144673"/>
    </source>
</evidence>
<dbReference type="Proteomes" id="UP001144673">
    <property type="component" value="Unassembled WGS sequence"/>
</dbReference>
<dbReference type="InterPro" id="IPR045054">
    <property type="entry name" value="P4HA-like"/>
</dbReference>
<protein>
    <recommendedName>
        <fullName evidence="7">Prolyl 4-hydroxylase alpha subunit domain-containing protein</fullName>
    </recommendedName>
</protein>
<dbReference type="EMBL" id="JAJHUN010000006">
    <property type="protein sequence ID" value="KAJ4158126.1"/>
    <property type="molecule type" value="Genomic_DNA"/>
</dbReference>
<name>A0A9W8QHQ1_AKAMU</name>
<feature type="compositionally biased region" description="Basic and acidic residues" evidence="6">
    <location>
        <begin position="43"/>
        <end position="55"/>
    </location>
</feature>
<evidence type="ECO:0000256" key="6">
    <source>
        <dbReference type="SAM" id="MobiDB-lite"/>
    </source>
</evidence>
<keyword evidence="2" id="KW-0479">Metal-binding</keyword>
<evidence type="ECO:0000256" key="3">
    <source>
        <dbReference type="ARBA" id="ARBA00022964"/>
    </source>
</evidence>
<keyword evidence="3" id="KW-0223">Dioxygenase</keyword>
<dbReference type="InterPro" id="IPR006620">
    <property type="entry name" value="Pro_4_hyd_alph"/>
</dbReference>
<dbReference type="GO" id="GO:0005506">
    <property type="term" value="F:iron ion binding"/>
    <property type="evidence" value="ECO:0007669"/>
    <property type="project" value="InterPro"/>
</dbReference>
<organism evidence="8 9">
    <name type="scientific">Akanthomyces muscarius</name>
    <name type="common">Entomopathogenic fungus</name>
    <name type="synonym">Lecanicillium muscarium</name>
    <dbReference type="NCBI Taxonomy" id="2231603"/>
    <lineage>
        <taxon>Eukaryota</taxon>
        <taxon>Fungi</taxon>
        <taxon>Dikarya</taxon>
        <taxon>Ascomycota</taxon>
        <taxon>Pezizomycotina</taxon>
        <taxon>Sordariomycetes</taxon>
        <taxon>Hypocreomycetidae</taxon>
        <taxon>Hypocreales</taxon>
        <taxon>Cordycipitaceae</taxon>
        <taxon>Akanthomyces</taxon>
    </lineage>
</organism>
<keyword evidence="5" id="KW-0408">Iron</keyword>
<dbReference type="GO" id="GO:0031418">
    <property type="term" value="F:L-ascorbic acid binding"/>
    <property type="evidence" value="ECO:0007669"/>
    <property type="project" value="InterPro"/>
</dbReference>
<reference evidence="8" key="1">
    <citation type="journal article" date="2023" name="Access Microbiol">
        <title>De-novo genome assembly for Akanthomyces muscarius, a biocontrol agent of insect agricultural pests.</title>
        <authorList>
            <person name="Erdos Z."/>
            <person name="Studholme D.J."/>
            <person name="Raymond B."/>
            <person name="Sharma M."/>
        </authorList>
    </citation>
    <scope>NUCLEOTIDE SEQUENCE</scope>
    <source>
        <strain evidence="8">Ve6</strain>
    </source>
</reference>
<evidence type="ECO:0000256" key="5">
    <source>
        <dbReference type="ARBA" id="ARBA00023004"/>
    </source>
</evidence>
<dbReference type="Pfam" id="PF13640">
    <property type="entry name" value="2OG-FeII_Oxy_3"/>
    <property type="match status" value="1"/>
</dbReference>
<feature type="region of interest" description="Disordered" evidence="6">
    <location>
        <begin position="25"/>
        <end position="56"/>
    </location>
</feature>
<evidence type="ECO:0000256" key="2">
    <source>
        <dbReference type="ARBA" id="ARBA00022723"/>
    </source>
</evidence>
<dbReference type="PANTHER" id="PTHR10869">
    <property type="entry name" value="PROLYL 4-HYDROXYLASE ALPHA SUBUNIT"/>
    <property type="match status" value="1"/>
</dbReference>
<dbReference type="Gene3D" id="2.60.120.620">
    <property type="entry name" value="q2cbj1_9rhob like domain"/>
    <property type="match status" value="1"/>
</dbReference>
<proteinExistence type="predicted"/>
<keyword evidence="4" id="KW-0560">Oxidoreductase</keyword>
<dbReference type="InterPro" id="IPR044862">
    <property type="entry name" value="Pro_4_hyd_alph_FE2OG_OXY"/>
</dbReference>
<dbReference type="SMART" id="SM00702">
    <property type="entry name" value="P4Hc"/>
    <property type="match status" value="1"/>
</dbReference>
<dbReference type="GeneID" id="80895825"/>
<dbReference type="GO" id="GO:0004656">
    <property type="term" value="F:procollagen-proline 4-dioxygenase activity"/>
    <property type="evidence" value="ECO:0007669"/>
    <property type="project" value="TreeGrafter"/>
</dbReference>
<dbReference type="GO" id="GO:0005783">
    <property type="term" value="C:endoplasmic reticulum"/>
    <property type="evidence" value="ECO:0007669"/>
    <property type="project" value="TreeGrafter"/>
</dbReference>
<dbReference type="PANTHER" id="PTHR10869:SF241">
    <property type="entry name" value="FE2OG DIOXYGENASE DOMAIN-CONTAINING PROTEIN"/>
    <property type="match status" value="1"/>
</dbReference>
<evidence type="ECO:0000313" key="8">
    <source>
        <dbReference type="EMBL" id="KAJ4158126.1"/>
    </source>
</evidence>
<dbReference type="RefSeq" id="XP_056056493.1">
    <property type="nucleotide sequence ID" value="XM_056201874.1"/>
</dbReference>
<feature type="region of interest" description="Disordered" evidence="6">
    <location>
        <begin position="176"/>
        <end position="195"/>
    </location>
</feature>